<name>V5ZD30_9GAMM</name>
<comment type="caution">
    <text evidence="1">The sequence shown here is derived from an EMBL/GenBank/DDBJ whole genome shotgun (WGS) entry which is preliminary data.</text>
</comment>
<reference evidence="1 2" key="1">
    <citation type="journal article" date="2013" name="Syst. Appl. Microbiol.">
        <title>Phylogenetic position and virulence apparatus of the pear flower necrosis pathogen Erwinia piriflorinigrans CFBP 5888T as assessed by comparative genomics.</title>
        <authorList>
            <person name="Smits T.H."/>
            <person name="Rezzonico F."/>
            <person name="Lopez M.M."/>
            <person name="Blom J."/>
            <person name="Goesmann A."/>
            <person name="Frey J.E."/>
            <person name="Duffy B."/>
        </authorList>
    </citation>
    <scope>NUCLEOTIDE SEQUENCE [LARGE SCALE GENOMIC DNA]</scope>
    <source>
        <strain evidence="2">CFBP5888</strain>
    </source>
</reference>
<proteinExistence type="predicted"/>
<dbReference type="EMBL" id="CAHS01000022">
    <property type="protein sequence ID" value="CCG88967.1"/>
    <property type="molecule type" value="Genomic_DNA"/>
</dbReference>
<keyword evidence="2" id="KW-1185">Reference proteome</keyword>
<evidence type="ECO:0000313" key="2">
    <source>
        <dbReference type="Proteomes" id="UP000018217"/>
    </source>
</evidence>
<sequence length="37" mass="4428">MNMELFLCALIEIGNEACSLRSEFNYERKFCHFNLLQ</sequence>
<organism evidence="1 2">
    <name type="scientific">Erwinia piriflorinigrans CFBP 5888</name>
    <dbReference type="NCBI Taxonomy" id="1161919"/>
    <lineage>
        <taxon>Bacteria</taxon>
        <taxon>Pseudomonadati</taxon>
        <taxon>Pseudomonadota</taxon>
        <taxon>Gammaproteobacteria</taxon>
        <taxon>Enterobacterales</taxon>
        <taxon>Erwiniaceae</taxon>
        <taxon>Erwinia</taxon>
    </lineage>
</organism>
<accession>V5ZD30</accession>
<dbReference type="AlphaFoldDB" id="V5ZD30"/>
<gene>
    <name evidence="1" type="ORF">EPIR_3604</name>
</gene>
<protein>
    <submittedName>
        <fullName evidence="1">Uncharacterized protein</fullName>
    </submittedName>
</protein>
<dbReference type="Proteomes" id="UP000018217">
    <property type="component" value="Unassembled WGS sequence"/>
</dbReference>
<evidence type="ECO:0000313" key="1">
    <source>
        <dbReference type="EMBL" id="CCG88967.1"/>
    </source>
</evidence>